<feature type="compositionally biased region" description="Low complexity" evidence="1">
    <location>
        <begin position="209"/>
        <end position="239"/>
    </location>
</feature>
<gene>
    <name evidence="3" type="ORF">ACFSL2_14560</name>
</gene>
<sequence>MPEGPERSQDHDAERASAGRRPRRLGRVLVVLAVLAFGGIGVAMTWPEADAPIASDKANPPKPVDPNAAAAPCEPDDLDVVLAADRLTATPGAPVRFTVSLRNEGRVQCLVEAPRHGLAVTVYEGEVGEPTAERAWSSADCADQDEERLLLLGPGDVDTTSVSWSDSRSVPGCEPDQPRLVAGTYTAQVTLDGVEGVSSDVVRMTYTVPEPSRSPSPSGSPSGDPSASADPDASGAPEPDASDRSDAEPGPDGSAEPDAPDASAEPDGSDQPDEPDGSDQPDESSGQDRSDGSDGSDGSSGDSGKKP</sequence>
<keyword evidence="2" id="KW-0812">Transmembrane</keyword>
<evidence type="ECO:0000256" key="2">
    <source>
        <dbReference type="SAM" id="Phobius"/>
    </source>
</evidence>
<proteinExistence type="predicted"/>
<dbReference type="RefSeq" id="WP_377198544.1">
    <property type="nucleotide sequence ID" value="NZ_JBHUHF010000001.1"/>
</dbReference>
<feature type="region of interest" description="Disordered" evidence="1">
    <location>
        <begin position="196"/>
        <end position="307"/>
    </location>
</feature>
<feature type="region of interest" description="Disordered" evidence="1">
    <location>
        <begin position="1"/>
        <end position="20"/>
    </location>
</feature>
<keyword evidence="4" id="KW-1185">Reference proteome</keyword>
<dbReference type="EMBL" id="JBHUHF010000001">
    <property type="protein sequence ID" value="MFD2026735.1"/>
    <property type="molecule type" value="Genomic_DNA"/>
</dbReference>
<feature type="compositionally biased region" description="Low complexity" evidence="1">
    <location>
        <begin position="158"/>
        <end position="170"/>
    </location>
</feature>
<reference evidence="4" key="1">
    <citation type="journal article" date="2019" name="Int. J. Syst. Evol. Microbiol.">
        <title>The Global Catalogue of Microorganisms (GCM) 10K type strain sequencing project: providing services to taxonomists for standard genome sequencing and annotation.</title>
        <authorList>
            <consortium name="The Broad Institute Genomics Platform"/>
            <consortium name="The Broad Institute Genome Sequencing Center for Infectious Disease"/>
            <person name="Wu L."/>
            <person name="Ma J."/>
        </authorList>
    </citation>
    <scope>NUCLEOTIDE SEQUENCE [LARGE SCALE GENOMIC DNA]</scope>
    <source>
        <strain evidence="4">CCM 7043</strain>
    </source>
</reference>
<feature type="compositionally biased region" description="Basic and acidic residues" evidence="1">
    <location>
        <begin position="1"/>
        <end position="17"/>
    </location>
</feature>
<feature type="transmembrane region" description="Helical" evidence="2">
    <location>
        <begin position="25"/>
        <end position="46"/>
    </location>
</feature>
<comment type="caution">
    <text evidence="3">The sequence shown here is derived from an EMBL/GenBank/DDBJ whole genome shotgun (WGS) entry which is preliminary data.</text>
</comment>
<protein>
    <recommendedName>
        <fullName evidence="5">Repeat protein (TIGR01451 family)</fullName>
    </recommendedName>
</protein>
<keyword evidence="2" id="KW-0472">Membrane</keyword>
<feature type="compositionally biased region" description="Low complexity" evidence="1">
    <location>
        <begin position="296"/>
        <end position="307"/>
    </location>
</feature>
<dbReference type="Proteomes" id="UP001597338">
    <property type="component" value="Unassembled WGS sequence"/>
</dbReference>
<accession>A0ABW4VAQ0</accession>
<name>A0ABW4VAQ0_9MICO</name>
<feature type="compositionally biased region" description="Acidic residues" evidence="1">
    <location>
        <begin position="267"/>
        <end position="282"/>
    </location>
</feature>
<evidence type="ECO:0000256" key="1">
    <source>
        <dbReference type="SAM" id="MobiDB-lite"/>
    </source>
</evidence>
<evidence type="ECO:0000313" key="3">
    <source>
        <dbReference type="EMBL" id="MFD2026735.1"/>
    </source>
</evidence>
<evidence type="ECO:0000313" key="4">
    <source>
        <dbReference type="Proteomes" id="UP001597338"/>
    </source>
</evidence>
<keyword evidence="2" id="KW-1133">Transmembrane helix</keyword>
<feature type="region of interest" description="Disordered" evidence="1">
    <location>
        <begin position="158"/>
        <end position="177"/>
    </location>
</feature>
<evidence type="ECO:0008006" key="5">
    <source>
        <dbReference type="Google" id="ProtNLM"/>
    </source>
</evidence>
<feature type="compositionally biased region" description="Low complexity" evidence="1">
    <location>
        <begin position="250"/>
        <end position="266"/>
    </location>
</feature>
<organism evidence="3 4">
    <name type="scientific">Promicromonospora aerolata</name>
    <dbReference type="NCBI Taxonomy" id="195749"/>
    <lineage>
        <taxon>Bacteria</taxon>
        <taxon>Bacillati</taxon>
        <taxon>Actinomycetota</taxon>
        <taxon>Actinomycetes</taxon>
        <taxon>Micrococcales</taxon>
        <taxon>Promicromonosporaceae</taxon>
        <taxon>Promicromonospora</taxon>
    </lineage>
</organism>